<evidence type="ECO:0000256" key="3">
    <source>
        <dbReference type="SAM" id="SignalP"/>
    </source>
</evidence>
<feature type="chain" id="PRO_5006901678" evidence="3">
    <location>
        <begin position="19"/>
        <end position="355"/>
    </location>
</feature>
<keyword evidence="2" id="KW-0812">Transmembrane</keyword>
<sequence>MFFFYAVLTFFLLNIAVAFNISVPSTLITGQPTEFNWTWNEGDEKPLGYVLCYAGPGAEIPGCDIASRPRSIRDLVLGKGKFNVTVPSIGMYFVSIFTFTLTHGSDPENDDFREDDMFPIFESPNFAAVGPNGEGNATSVSIAPSDPPTSTVPSSTVSSSFGTSSTAMGTPTSGAGSAGTDSKKTRIIGGVAGGVSALFMAFCVLLCVTLIRRRRAKESLLSPIYAPTHSSFGTRTFLSRGPLEPHPYNYGPQYSQSPVDDGSPQSLGSDRPEPRIIPPAKLAEMPGSYEHGSPPLQENISPPEVSPIRSHRSLPVAPREDSEVIVRHEDSGWRQLPLPPPSRRVVEIPPSYVSD</sequence>
<gene>
    <name evidence="4" type="ORF">WG66_13088</name>
</gene>
<evidence type="ECO:0000313" key="5">
    <source>
        <dbReference type="Proteomes" id="UP000054988"/>
    </source>
</evidence>
<feature type="region of interest" description="Disordered" evidence="1">
    <location>
        <begin position="236"/>
        <end position="323"/>
    </location>
</feature>
<accession>A0A0W0FDD7</accession>
<comment type="caution">
    <text evidence="4">The sequence shown here is derived from an EMBL/GenBank/DDBJ whole genome shotgun (WGS) entry which is preliminary data.</text>
</comment>
<feature type="region of interest" description="Disordered" evidence="1">
    <location>
        <begin position="137"/>
        <end position="184"/>
    </location>
</feature>
<keyword evidence="3" id="KW-0732">Signal</keyword>
<evidence type="ECO:0000256" key="2">
    <source>
        <dbReference type="SAM" id="Phobius"/>
    </source>
</evidence>
<feature type="compositionally biased region" description="Polar residues" evidence="1">
    <location>
        <begin position="252"/>
        <end position="268"/>
    </location>
</feature>
<name>A0A0W0FDD7_MONRR</name>
<dbReference type="AlphaFoldDB" id="A0A0W0FDD7"/>
<protein>
    <submittedName>
        <fullName evidence="4">Uncharacterized protein</fullName>
    </submittedName>
</protein>
<keyword evidence="2" id="KW-0472">Membrane</keyword>
<organism evidence="4 5">
    <name type="scientific">Moniliophthora roreri</name>
    <name type="common">Frosty pod rot fungus</name>
    <name type="synonym">Monilia roreri</name>
    <dbReference type="NCBI Taxonomy" id="221103"/>
    <lineage>
        <taxon>Eukaryota</taxon>
        <taxon>Fungi</taxon>
        <taxon>Dikarya</taxon>
        <taxon>Basidiomycota</taxon>
        <taxon>Agaricomycotina</taxon>
        <taxon>Agaricomycetes</taxon>
        <taxon>Agaricomycetidae</taxon>
        <taxon>Agaricales</taxon>
        <taxon>Marasmiineae</taxon>
        <taxon>Marasmiaceae</taxon>
        <taxon>Moniliophthora</taxon>
    </lineage>
</organism>
<feature type="compositionally biased region" description="Low complexity" evidence="1">
    <location>
        <begin position="148"/>
        <end position="180"/>
    </location>
</feature>
<proteinExistence type="predicted"/>
<feature type="signal peptide" evidence="3">
    <location>
        <begin position="1"/>
        <end position="18"/>
    </location>
</feature>
<evidence type="ECO:0000313" key="4">
    <source>
        <dbReference type="EMBL" id="KTB34350.1"/>
    </source>
</evidence>
<keyword evidence="2" id="KW-1133">Transmembrane helix</keyword>
<reference evidence="4 5" key="1">
    <citation type="submission" date="2015-12" db="EMBL/GenBank/DDBJ databases">
        <title>Draft genome sequence of Moniliophthora roreri, the causal agent of frosty pod rot of cacao.</title>
        <authorList>
            <person name="Aime M.C."/>
            <person name="Diaz-Valderrama J.R."/>
            <person name="Kijpornyongpan T."/>
            <person name="Phillips-Mora W."/>
        </authorList>
    </citation>
    <scope>NUCLEOTIDE SEQUENCE [LARGE SCALE GENOMIC DNA]</scope>
    <source>
        <strain evidence="4 5">MCA 2952</strain>
    </source>
</reference>
<feature type="transmembrane region" description="Helical" evidence="2">
    <location>
        <begin position="187"/>
        <end position="211"/>
    </location>
</feature>
<dbReference type="EMBL" id="LATX01002090">
    <property type="protein sequence ID" value="KTB34350.1"/>
    <property type="molecule type" value="Genomic_DNA"/>
</dbReference>
<dbReference type="Proteomes" id="UP000054988">
    <property type="component" value="Unassembled WGS sequence"/>
</dbReference>
<evidence type="ECO:0000256" key="1">
    <source>
        <dbReference type="SAM" id="MobiDB-lite"/>
    </source>
</evidence>